<comment type="caution">
    <text evidence="1">The sequence shown here is derived from an EMBL/GenBank/DDBJ whole genome shotgun (WGS) entry which is preliminary data.</text>
</comment>
<gene>
    <name evidence="1" type="ORF">E5329_07715</name>
</gene>
<dbReference type="Proteomes" id="UP000304953">
    <property type="component" value="Unassembled WGS sequence"/>
</dbReference>
<protein>
    <submittedName>
        <fullName evidence="1">Hsp20/alpha crystallin family protein</fullName>
    </submittedName>
</protein>
<evidence type="ECO:0000313" key="2">
    <source>
        <dbReference type="Proteomes" id="UP000304953"/>
    </source>
</evidence>
<proteinExistence type="predicted"/>
<name>A0AC61RZ33_9FIRM</name>
<keyword evidence="2" id="KW-1185">Reference proteome</keyword>
<organism evidence="1 2">
    <name type="scientific">Petralouisia muris</name>
    <dbReference type="NCBI Taxonomy" id="3032872"/>
    <lineage>
        <taxon>Bacteria</taxon>
        <taxon>Bacillati</taxon>
        <taxon>Bacillota</taxon>
        <taxon>Clostridia</taxon>
        <taxon>Lachnospirales</taxon>
        <taxon>Lachnospiraceae</taxon>
        <taxon>Petralouisia</taxon>
    </lineage>
</organism>
<sequence length="149" mass="17303">MLVPSIFNTSLSNDFFNDSFDNMFRDAFRSPFGSMNSASYMSTDIQDLGDKYQLEVELPGYEKKDLKADLKDGYLTISAERNINKEEKDEKGKFVRRERYMGSCQRSFFVGKEVRQEDIHASFENGILKLIVPKKEIPAVEDRKYITIK</sequence>
<dbReference type="EMBL" id="SRYA01000012">
    <property type="protein sequence ID" value="TGY96873.1"/>
    <property type="molecule type" value="Genomic_DNA"/>
</dbReference>
<accession>A0AC61RZ33</accession>
<evidence type="ECO:0000313" key="1">
    <source>
        <dbReference type="EMBL" id="TGY96873.1"/>
    </source>
</evidence>
<reference evidence="1" key="1">
    <citation type="submission" date="2019-04" db="EMBL/GenBank/DDBJ databases">
        <title>Microbes associate with the intestines of laboratory mice.</title>
        <authorList>
            <person name="Navarre W."/>
            <person name="Wong E."/>
            <person name="Huang K."/>
            <person name="Tropini C."/>
            <person name="Ng K."/>
            <person name="Yu B."/>
        </authorList>
    </citation>
    <scope>NUCLEOTIDE SEQUENCE</scope>
    <source>
        <strain evidence="1">NM01_1-7b</strain>
    </source>
</reference>